<feature type="domain" description="DNA replication/recombination mediator RecO N-terminal" evidence="9">
    <location>
        <begin position="26"/>
        <end position="95"/>
    </location>
</feature>
<dbReference type="Gene3D" id="2.40.50.140">
    <property type="entry name" value="Nucleic acid-binding proteins"/>
    <property type="match status" value="1"/>
</dbReference>
<dbReference type="InterPro" id="IPR012340">
    <property type="entry name" value="NA-bd_OB-fold"/>
</dbReference>
<dbReference type="InterPro" id="IPR042242">
    <property type="entry name" value="RecO_C"/>
</dbReference>
<dbReference type="SUPFAM" id="SSF50249">
    <property type="entry name" value="Nucleic acid-binding proteins"/>
    <property type="match status" value="1"/>
</dbReference>
<keyword evidence="11" id="KW-1185">Reference proteome</keyword>
<dbReference type="EMBL" id="CP044205">
    <property type="protein sequence ID" value="QFY42886.1"/>
    <property type="molecule type" value="Genomic_DNA"/>
</dbReference>
<comment type="similarity">
    <text evidence="2 8">Belongs to the RecO family.</text>
</comment>
<keyword evidence="4 8" id="KW-0227">DNA damage</keyword>
<proteinExistence type="inferred from homology"/>
<dbReference type="PANTHER" id="PTHR33991:SF1">
    <property type="entry name" value="DNA REPAIR PROTEIN RECO"/>
    <property type="match status" value="1"/>
</dbReference>
<accession>A0A5Q0BMC5</accession>
<dbReference type="SUPFAM" id="SSF57863">
    <property type="entry name" value="ArfGap/RecO-like zinc finger"/>
    <property type="match status" value="1"/>
</dbReference>
<reference evidence="10 11" key="1">
    <citation type="submission" date="2019-09" db="EMBL/GenBank/DDBJ databases">
        <title>Ecophysiology of the spiral-shaped methanotroph Methylospira mobilis as revealed by the complete genome sequence.</title>
        <authorList>
            <person name="Oshkin I.Y."/>
            <person name="Dedysh S.N."/>
            <person name="Miroshnikov K."/>
            <person name="Danilova O.V."/>
            <person name="Hakobyan A."/>
            <person name="Liesack W."/>
        </authorList>
    </citation>
    <scope>NUCLEOTIDE SEQUENCE [LARGE SCALE GENOMIC DNA]</scope>
    <source>
        <strain evidence="10 11">Shm1</strain>
    </source>
</reference>
<dbReference type="GO" id="GO:0006302">
    <property type="term" value="P:double-strand break repair"/>
    <property type="evidence" value="ECO:0007669"/>
    <property type="project" value="TreeGrafter"/>
</dbReference>
<evidence type="ECO:0000256" key="8">
    <source>
        <dbReference type="HAMAP-Rule" id="MF_00201"/>
    </source>
</evidence>
<protein>
    <recommendedName>
        <fullName evidence="3 8">DNA repair protein RecO</fullName>
    </recommendedName>
    <alternativeName>
        <fullName evidence="7 8">Recombination protein O</fullName>
    </alternativeName>
</protein>
<dbReference type="Pfam" id="PF11967">
    <property type="entry name" value="RecO_N"/>
    <property type="match status" value="1"/>
</dbReference>
<dbReference type="Gene3D" id="1.20.1440.120">
    <property type="entry name" value="Recombination protein O, C-terminal domain"/>
    <property type="match status" value="1"/>
</dbReference>
<evidence type="ECO:0000313" key="11">
    <source>
        <dbReference type="Proteomes" id="UP000325755"/>
    </source>
</evidence>
<evidence type="ECO:0000256" key="3">
    <source>
        <dbReference type="ARBA" id="ARBA00021310"/>
    </source>
</evidence>
<dbReference type="Proteomes" id="UP000325755">
    <property type="component" value="Chromosome"/>
</dbReference>
<evidence type="ECO:0000256" key="7">
    <source>
        <dbReference type="ARBA" id="ARBA00033409"/>
    </source>
</evidence>
<evidence type="ECO:0000256" key="4">
    <source>
        <dbReference type="ARBA" id="ARBA00022763"/>
    </source>
</evidence>
<evidence type="ECO:0000313" key="10">
    <source>
        <dbReference type="EMBL" id="QFY42886.1"/>
    </source>
</evidence>
<sequence>MKMFQVNRCWMLIKACGFLLENISLTPAWLIHRRAWRETSLIMDVFTRDYGLVSVLAKGALRGKRTQAGLLQPFLPFNVFWRGRTDLPVLNAVEPRGKAMQLSGRALYCGFYLNELLYYLLHRHDPHPGVFELYESTLATLQSDQRIEKLLRGFELSLLEQMGYGLELEHEADSYTPLESGRHYHFIVEHGARPAVRPDAQTYSGSTLLALAAGAVSGADQQAEAKRLMRQIINHYLAGRTLKSRDLFKYAYGKPGS</sequence>
<dbReference type="InterPro" id="IPR022572">
    <property type="entry name" value="DNA_rep/recomb_RecO_N"/>
</dbReference>
<dbReference type="InterPro" id="IPR003717">
    <property type="entry name" value="RecO"/>
</dbReference>
<dbReference type="InterPro" id="IPR037278">
    <property type="entry name" value="ARFGAP/RecO"/>
</dbReference>
<evidence type="ECO:0000256" key="6">
    <source>
        <dbReference type="ARBA" id="ARBA00023204"/>
    </source>
</evidence>
<dbReference type="GO" id="GO:0043590">
    <property type="term" value="C:bacterial nucleoid"/>
    <property type="evidence" value="ECO:0007669"/>
    <property type="project" value="TreeGrafter"/>
</dbReference>
<dbReference type="KEGG" id="mmob:F6R98_09905"/>
<dbReference type="OrthoDB" id="9804792at2"/>
<evidence type="ECO:0000259" key="9">
    <source>
        <dbReference type="Pfam" id="PF11967"/>
    </source>
</evidence>
<dbReference type="Pfam" id="PF02565">
    <property type="entry name" value="RecO_C"/>
    <property type="match status" value="1"/>
</dbReference>
<evidence type="ECO:0000256" key="2">
    <source>
        <dbReference type="ARBA" id="ARBA00007452"/>
    </source>
</evidence>
<dbReference type="InParanoid" id="A0A5Q0BMC5"/>
<dbReference type="HAMAP" id="MF_00201">
    <property type="entry name" value="RecO"/>
    <property type="match status" value="1"/>
</dbReference>
<keyword evidence="5 8" id="KW-0233">DNA recombination</keyword>
<evidence type="ECO:0000256" key="1">
    <source>
        <dbReference type="ARBA" id="ARBA00003065"/>
    </source>
</evidence>
<name>A0A5Q0BMC5_9GAMM</name>
<comment type="function">
    <text evidence="1 8">Involved in DNA repair and RecF pathway recombination.</text>
</comment>
<dbReference type="PANTHER" id="PTHR33991">
    <property type="entry name" value="DNA REPAIR PROTEIN RECO"/>
    <property type="match status" value="1"/>
</dbReference>
<dbReference type="FunCoup" id="A0A5Q0BMC5">
    <property type="interactions" value="67"/>
</dbReference>
<evidence type="ECO:0000256" key="5">
    <source>
        <dbReference type="ARBA" id="ARBA00023172"/>
    </source>
</evidence>
<organism evidence="10 11">
    <name type="scientific">Candidatus Methylospira mobilis</name>
    <dbReference type="NCBI Taxonomy" id="1808979"/>
    <lineage>
        <taxon>Bacteria</taxon>
        <taxon>Pseudomonadati</taxon>
        <taxon>Pseudomonadota</taxon>
        <taxon>Gammaproteobacteria</taxon>
        <taxon>Methylococcales</taxon>
        <taxon>Methylococcaceae</taxon>
        <taxon>Candidatus Methylospira</taxon>
    </lineage>
</organism>
<dbReference type="GO" id="GO:0006310">
    <property type="term" value="P:DNA recombination"/>
    <property type="evidence" value="ECO:0007669"/>
    <property type="project" value="UniProtKB-UniRule"/>
</dbReference>
<dbReference type="AlphaFoldDB" id="A0A5Q0BMC5"/>
<dbReference type="NCBIfam" id="TIGR00613">
    <property type="entry name" value="reco"/>
    <property type="match status" value="1"/>
</dbReference>
<gene>
    <name evidence="8 10" type="primary">recO</name>
    <name evidence="10" type="ORF">F6R98_09905</name>
</gene>
<keyword evidence="6 8" id="KW-0234">DNA repair</keyword>